<dbReference type="Proteomes" id="UP001642464">
    <property type="component" value="Unassembled WGS sequence"/>
</dbReference>
<name>A0ABP0LQL7_9DINO</name>
<dbReference type="EMBL" id="CAXAMM010017366">
    <property type="protein sequence ID" value="CAK9040998.1"/>
    <property type="molecule type" value="Genomic_DNA"/>
</dbReference>
<sequence>MEARANVVELFEELLTFEQTLIKGLNRAREMRLTEREWWHGYYHDLSQAQPDLYPGIGNSLLCHGMKLLSPGWEGWRDLSSPETVGPLVEAALALYCASDELHDDWSLPEALIWFNVSQFLDRYHFFTLRSSEEDGRRPDEVFADRCKAFGRCKALD</sequence>
<evidence type="ECO:0000313" key="1">
    <source>
        <dbReference type="EMBL" id="CAK9040998.1"/>
    </source>
</evidence>
<comment type="caution">
    <text evidence="1">The sequence shown here is derived from an EMBL/GenBank/DDBJ whole genome shotgun (WGS) entry which is preliminary data.</text>
</comment>
<evidence type="ECO:0000313" key="2">
    <source>
        <dbReference type="Proteomes" id="UP001642464"/>
    </source>
</evidence>
<proteinExistence type="predicted"/>
<protein>
    <submittedName>
        <fullName evidence="1">Uncharacterized protein</fullName>
    </submittedName>
</protein>
<reference evidence="1 2" key="1">
    <citation type="submission" date="2024-02" db="EMBL/GenBank/DDBJ databases">
        <authorList>
            <person name="Chen Y."/>
            <person name="Shah S."/>
            <person name="Dougan E. K."/>
            <person name="Thang M."/>
            <person name="Chan C."/>
        </authorList>
    </citation>
    <scope>NUCLEOTIDE SEQUENCE [LARGE SCALE GENOMIC DNA]</scope>
</reference>
<accession>A0ABP0LQL7</accession>
<organism evidence="1 2">
    <name type="scientific">Durusdinium trenchii</name>
    <dbReference type="NCBI Taxonomy" id="1381693"/>
    <lineage>
        <taxon>Eukaryota</taxon>
        <taxon>Sar</taxon>
        <taxon>Alveolata</taxon>
        <taxon>Dinophyceae</taxon>
        <taxon>Suessiales</taxon>
        <taxon>Symbiodiniaceae</taxon>
        <taxon>Durusdinium</taxon>
    </lineage>
</organism>
<gene>
    <name evidence="1" type="ORF">SCF082_LOCUS23742</name>
</gene>
<keyword evidence="2" id="KW-1185">Reference proteome</keyword>